<feature type="binding site" evidence="10 14">
    <location>
        <position position="68"/>
    </location>
    <ligand>
        <name>substrate</name>
    </ligand>
</feature>
<dbReference type="EC" id="5.1.3.1" evidence="7 10"/>
<feature type="binding site" evidence="10 13">
    <location>
        <position position="177"/>
    </location>
    <ligand>
        <name>a divalent metal cation</name>
        <dbReference type="ChEBI" id="CHEBI:60240"/>
    </ligand>
</feature>
<sequence length="231" mass="24786">MNTEFLFAPSILACDFSDIGSALARIEECGGDLVHIDVMDGHFVPEITVGAPVVASLRRRTKVPFDVHLMVDDPEHFIPLFAKAGADWLTFHYEAVTHIHSVIGQIRQAGMKAGISIVPSTPVPLLAEILGMVDLVLVMTVNPGYGGQTMIDSCLRKIRELVRLRQENGFRYLVSVDGGVNAGNFTRVLDNGADVVVSGSAFFNGSLAGILQSRTDFGGVDAFVRSRTGGG</sequence>
<dbReference type="GO" id="GO:0006098">
    <property type="term" value="P:pentose-phosphate shunt"/>
    <property type="evidence" value="ECO:0007669"/>
    <property type="project" value="UniProtKB-UniRule"/>
</dbReference>
<comment type="cofactor">
    <cofactor evidence="2">
        <name>Mn(2+)</name>
        <dbReference type="ChEBI" id="CHEBI:29035"/>
    </cofactor>
</comment>
<dbReference type="GO" id="GO:0005737">
    <property type="term" value="C:cytoplasm"/>
    <property type="evidence" value="ECO:0007669"/>
    <property type="project" value="UniProtKB-ARBA"/>
</dbReference>
<dbReference type="GO" id="GO:0004750">
    <property type="term" value="F:D-ribulose-phosphate 3-epimerase activity"/>
    <property type="evidence" value="ECO:0007669"/>
    <property type="project" value="UniProtKB-UniRule"/>
</dbReference>
<comment type="cofactor">
    <cofactor evidence="3">
        <name>Co(2+)</name>
        <dbReference type="ChEBI" id="CHEBI:48828"/>
    </cofactor>
</comment>
<feature type="active site" description="Proton donor" evidence="10 12">
    <location>
        <position position="177"/>
    </location>
</feature>
<feature type="binding site" evidence="14">
    <location>
        <position position="179"/>
    </location>
    <ligand>
        <name>substrate</name>
    </ligand>
</feature>
<feature type="binding site" evidence="10 14">
    <location>
        <position position="10"/>
    </location>
    <ligand>
        <name>substrate</name>
    </ligand>
</feature>
<keyword evidence="9 10" id="KW-0413">Isomerase</keyword>
<evidence type="ECO:0000313" key="15">
    <source>
        <dbReference type="EMBL" id="MBO8450497.1"/>
    </source>
</evidence>
<evidence type="ECO:0000256" key="10">
    <source>
        <dbReference type="HAMAP-Rule" id="MF_02227"/>
    </source>
</evidence>
<dbReference type="PANTHER" id="PTHR11749">
    <property type="entry name" value="RIBULOSE-5-PHOSPHATE-3-EPIMERASE"/>
    <property type="match status" value="1"/>
</dbReference>
<evidence type="ECO:0000256" key="12">
    <source>
        <dbReference type="PIRSR" id="PIRSR001461-1"/>
    </source>
</evidence>
<dbReference type="HAMAP" id="MF_02227">
    <property type="entry name" value="RPE"/>
    <property type="match status" value="1"/>
</dbReference>
<evidence type="ECO:0000256" key="6">
    <source>
        <dbReference type="ARBA" id="ARBA00009541"/>
    </source>
</evidence>
<comment type="catalytic activity">
    <reaction evidence="1 10 11">
        <text>D-ribulose 5-phosphate = D-xylulose 5-phosphate</text>
        <dbReference type="Rhea" id="RHEA:13677"/>
        <dbReference type="ChEBI" id="CHEBI:57737"/>
        <dbReference type="ChEBI" id="CHEBI:58121"/>
        <dbReference type="EC" id="5.1.3.1"/>
    </reaction>
</comment>
<feature type="binding site" evidence="10 13">
    <location>
        <position position="68"/>
    </location>
    <ligand>
        <name>a divalent metal cation</name>
        <dbReference type="ChEBI" id="CHEBI:60240"/>
    </ligand>
</feature>
<dbReference type="Gene3D" id="3.20.20.70">
    <property type="entry name" value="Aldolase class I"/>
    <property type="match status" value="1"/>
</dbReference>
<dbReference type="InterPro" id="IPR000056">
    <property type="entry name" value="Ribul_P_3_epim-like"/>
</dbReference>
<dbReference type="InterPro" id="IPR013785">
    <property type="entry name" value="Aldolase_TIM"/>
</dbReference>
<dbReference type="AlphaFoldDB" id="A0A9D9HHQ6"/>
<feature type="active site" description="Proton acceptor" evidence="10 12">
    <location>
        <position position="37"/>
    </location>
</feature>
<comment type="cofactor">
    <cofactor evidence="10 13">
        <name>a divalent metal cation</name>
        <dbReference type="ChEBI" id="CHEBI:60240"/>
    </cofactor>
    <text evidence="10 13">Binds 1 divalent metal cation per subunit.</text>
</comment>
<comment type="cofactor">
    <cofactor evidence="5">
        <name>Fe(2+)</name>
        <dbReference type="ChEBI" id="CHEBI:29033"/>
    </cofactor>
</comment>
<dbReference type="PIRSF" id="PIRSF001461">
    <property type="entry name" value="RPE"/>
    <property type="match status" value="1"/>
</dbReference>
<evidence type="ECO:0000313" key="16">
    <source>
        <dbReference type="Proteomes" id="UP000823616"/>
    </source>
</evidence>
<comment type="function">
    <text evidence="10">Catalyzes the reversible epimerization of D-ribulose 5-phosphate to D-xylulose 5-phosphate.</text>
</comment>
<evidence type="ECO:0000256" key="14">
    <source>
        <dbReference type="PIRSR" id="PIRSR001461-3"/>
    </source>
</evidence>
<dbReference type="GO" id="GO:0046872">
    <property type="term" value="F:metal ion binding"/>
    <property type="evidence" value="ECO:0007669"/>
    <property type="project" value="UniProtKB-UniRule"/>
</dbReference>
<evidence type="ECO:0000256" key="3">
    <source>
        <dbReference type="ARBA" id="ARBA00001941"/>
    </source>
</evidence>
<evidence type="ECO:0000256" key="1">
    <source>
        <dbReference type="ARBA" id="ARBA00001782"/>
    </source>
</evidence>
<dbReference type="InterPro" id="IPR026019">
    <property type="entry name" value="Ribul_P_3_epim"/>
</dbReference>
<feature type="binding site" evidence="10 13">
    <location>
        <position position="37"/>
    </location>
    <ligand>
        <name>a divalent metal cation</name>
        <dbReference type="ChEBI" id="CHEBI:60240"/>
    </ligand>
</feature>
<gene>
    <name evidence="10 15" type="primary">rpe</name>
    <name evidence="15" type="ORF">IAA96_05260</name>
</gene>
<evidence type="ECO:0000256" key="11">
    <source>
        <dbReference type="PIRNR" id="PIRNR001461"/>
    </source>
</evidence>
<protein>
    <recommendedName>
        <fullName evidence="7 10">Ribulose-phosphate 3-epimerase</fullName>
        <ecNumber evidence="7 10">5.1.3.1</ecNumber>
    </recommendedName>
</protein>
<keyword evidence="13" id="KW-0464">Manganese</keyword>
<evidence type="ECO:0000256" key="2">
    <source>
        <dbReference type="ARBA" id="ARBA00001936"/>
    </source>
</evidence>
<evidence type="ECO:0000256" key="4">
    <source>
        <dbReference type="ARBA" id="ARBA00001947"/>
    </source>
</evidence>
<name>A0A9D9HHQ6_9SPIR</name>
<dbReference type="Pfam" id="PF00834">
    <property type="entry name" value="Ribul_P_3_epim"/>
    <property type="match status" value="1"/>
</dbReference>
<evidence type="ECO:0000256" key="8">
    <source>
        <dbReference type="ARBA" id="ARBA00022723"/>
    </source>
</evidence>
<feature type="binding site" evidence="10 13">
    <location>
        <position position="35"/>
    </location>
    <ligand>
        <name>a divalent metal cation</name>
        <dbReference type="ChEBI" id="CHEBI:60240"/>
    </ligand>
</feature>
<organism evidence="15 16">
    <name type="scientific">Candidatus Avitreponema avistercoris</name>
    <dbReference type="NCBI Taxonomy" id="2840705"/>
    <lineage>
        <taxon>Bacteria</taxon>
        <taxon>Pseudomonadati</taxon>
        <taxon>Spirochaetota</taxon>
        <taxon>Spirochaetia</taxon>
        <taxon>Spirochaetales</taxon>
        <taxon>Candidatus Avitreponema</taxon>
    </lineage>
</organism>
<evidence type="ECO:0000256" key="13">
    <source>
        <dbReference type="PIRSR" id="PIRSR001461-2"/>
    </source>
</evidence>
<dbReference type="CDD" id="cd00429">
    <property type="entry name" value="RPE"/>
    <property type="match status" value="1"/>
</dbReference>
<reference evidence="15" key="1">
    <citation type="submission" date="2020-10" db="EMBL/GenBank/DDBJ databases">
        <authorList>
            <person name="Gilroy R."/>
        </authorList>
    </citation>
    <scope>NUCLEOTIDE SEQUENCE</scope>
    <source>
        <strain evidence="15">B3-4054</strain>
    </source>
</reference>
<dbReference type="GO" id="GO:0019323">
    <property type="term" value="P:pentose catabolic process"/>
    <property type="evidence" value="ECO:0007669"/>
    <property type="project" value="UniProtKB-UniRule"/>
</dbReference>
<keyword evidence="10 11" id="KW-0119">Carbohydrate metabolism</keyword>
<dbReference type="PROSITE" id="PS01086">
    <property type="entry name" value="RIBUL_P_3_EPIMER_2"/>
    <property type="match status" value="1"/>
</dbReference>
<evidence type="ECO:0000256" key="7">
    <source>
        <dbReference type="ARBA" id="ARBA00013188"/>
    </source>
</evidence>
<comment type="caution">
    <text evidence="15">The sequence shown here is derived from an EMBL/GenBank/DDBJ whole genome shotgun (WGS) entry which is preliminary data.</text>
</comment>
<dbReference type="EMBL" id="JADIMS010000091">
    <property type="protein sequence ID" value="MBO8450497.1"/>
    <property type="molecule type" value="Genomic_DNA"/>
</dbReference>
<dbReference type="Proteomes" id="UP000823616">
    <property type="component" value="Unassembled WGS sequence"/>
</dbReference>
<dbReference type="FunFam" id="3.20.20.70:FF:000004">
    <property type="entry name" value="Ribulose-phosphate 3-epimerase"/>
    <property type="match status" value="1"/>
</dbReference>
<evidence type="ECO:0000256" key="9">
    <source>
        <dbReference type="ARBA" id="ARBA00023235"/>
    </source>
</evidence>
<dbReference type="NCBIfam" id="TIGR01163">
    <property type="entry name" value="rpe"/>
    <property type="match status" value="1"/>
</dbReference>
<reference evidence="15" key="2">
    <citation type="journal article" date="2021" name="PeerJ">
        <title>Extensive microbial diversity within the chicken gut microbiome revealed by metagenomics and culture.</title>
        <authorList>
            <person name="Gilroy R."/>
            <person name="Ravi A."/>
            <person name="Getino M."/>
            <person name="Pursley I."/>
            <person name="Horton D.L."/>
            <person name="Alikhan N.F."/>
            <person name="Baker D."/>
            <person name="Gharbi K."/>
            <person name="Hall N."/>
            <person name="Watson M."/>
            <person name="Adriaenssens E.M."/>
            <person name="Foster-Nyarko E."/>
            <person name="Jarju S."/>
            <person name="Secka A."/>
            <person name="Antonio M."/>
            <person name="Oren A."/>
            <person name="Chaudhuri R.R."/>
            <person name="La Ragione R."/>
            <person name="Hildebrand F."/>
            <person name="Pallen M.J."/>
        </authorList>
    </citation>
    <scope>NUCLEOTIDE SEQUENCE</scope>
    <source>
        <strain evidence="15">B3-4054</strain>
    </source>
</reference>
<proteinExistence type="inferred from homology"/>
<feature type="binding site" evidence="10">
    <location>
        <begin position="177"/>
        <end position="179"/>
    </location>
    <ligand>
        <name>substrate</name>
    </ligand>
</feature>
<keyword evidence="8 10" id="KW-0479">Metal-binding</keyword>
<dbReference type="NCBIfam" id="NF004076">
    <property type="entry name" value="PRK05581.1-4"/>
    <property type="match status" value="1"/>
</dbReference>
<comment type="similarity">
    <text evidence="6 10 11">Belongs to the ribulose-phosphate 3-epimerase family.</text>
</comment>
<comment type="cofactor">
    <cofactor evidence="4">
        <name>Zn(2+)</name>
        <dbReference type="ChEBI" id="CHEBI:29105"/>
    </cofactor>
</comment>
<dbReference type="InterPro" id="IPR011060">
    <property type="entry name" value="RibuloseP-bd_barrel"/>
</dbReference>
<feature type="binding site" evidence="10 14">
    <location>
        <begin position="199"/>
        <end position="200"/>
    </location>
    <ligand>
        <name>substrate</name>
    </ligand>
</feature>
<keyword evidence="13" id="KW-0170">Cobalt</keyword>
<accession>A0A9D9HHQ6</accession>
<comment type="pathway">
    <text evidence="10">Carbohydrate degradation.</text>
</comment>
<feature type="binding site" evidence="10 14">
    <location>
        <begin position="144"/>
        <end position="147"/>
    </location>
    <ligand>
        <name>substrate</name>
    </ligand>
</feature>
<evidence type="ECO:0000256" key="5">
    <source>
        <dbReference type="ARBA" id="ARBA00001954"/>
    </source>
</evidence>
<dbReference type="SUPFAM" id="SSF51366">
    <property type="entry name" value="Ribulose-phoshate binding barrel"/>
    <property type="match status" value="1"/>
</dbReference>
<keyword evidence="13" id="KW-0862">Zinc</keyword>